<keyword evidence="1" id="KW-0812">Transmembrane</keyword>
<evidence type="ECO:0000313" key="3">
    <source>
        <dbReference type="Proteomes" id="UP000194946"/>
    </source>
</evidence>
<comment type="caution">
    <text evidence="2">The sequence shown here is derived from an EMBL/GenBank/DDBJ whole genome shotgun (WGS) entry which is preliminary data.</text>
</comment>
<proteinExistence type="predicted"/>
<accession>A0A251ZW20</accession>
<dbReference type="RefSeq" id="WP_086631984.1">
    <property type="nucleotide sequence ID" value="NZ_JOPB01000003.1"/>
</dbReference>
<organism evidence="2 3">
    <name type="scientific">Commensalibacter intestini</name>
    <dbReference type="NCBI Taxonomy" id="479936"/>
    <lineage>
        <taxon>Bacteria</taxon>
        <taxon>Pseudomonadati</taxon>
        <taxon>Pseudomonadota</taxon>
        <taxon>Alphaproteobacteria</taxon>
        <taxon>Acetobacterales</taxon>
        <taxon>Acetobacteraceae</taxon>
    </lineage>
</organism>
<evidence type="ECO:0000256" key="1">
    <source>
        <dbReference type="SAM" id="Phobius"/>
    </source>
</evidence>
<reference evidence="3" key="1">
    <citation type="submission" date="2014-06" db="EMBL/GenBank/DDBJ databases">
        <authorList>
            <person name="Winans N.J."/>
            <person name="Newell P.D."/>
            <person name="Douglas A.E."/>
        </authorList>
    </citation>
    <scope>NUCLEOTIDE SEQUENCE [LARGE SCALE GENOMIC DNA]</scope>
    <source>
        <strain evidence="3">DmL_052</strain>
    </source>
</reference>
<keyword evidence="1" id="KW-1133">Transmembrane helix</keyword>
<sequence length="270" mass="30472">MLVEQETAIKSQKWRQKHPSWWCLIIGLVAFFIMFIILMGGLFAFVNTSIGKNYIAAQIKAHTHDHIEIQGLTGFFPSHLNIAEIQFKNDDVGVWLDIKQVQLNWSPLALLKGNLTVQSLIAKEVNFEALPPKKVQEQGNVSKSERRLVNMPLTVDIQHLQIDQLFISDKVAKRNIYIAVDGQVKIRNLSQMMDLDTLKAAFMTKPKFRLFGPDKPADFQFGGKISGSMERKDGGDYSASLVPLHFSVILPQADQNSDKIHIYLGLGDKL</sequence>
<protein>
    <submittedName>
        <fullName evidence="2">Uncharacterized protein</fullName>
    </submittedName>
</protein>
<dbReference type="AlphaFoldDB" id="A0A251ZW20"/>
<gene>
    <name evidence="2" type="ORF">HK18_05550</name>
</gene>
<name>A0A251ZW20_9PROT</name>
<keyword evidence="3" id="KW-1185">Reference proteome</keyword>
<keyword evidence="1" id="KW-0472">Membrane</keyword>
<dbReference type="EMBL" id="JOPB01000003">
    <property type="protein sequence ID" value="OUI78864.1"/>
    <property type="molecule type" value="Genomic_DNA"/>
</dbReference>
<evidence type="ECO:0000313" key="2">
    <source>
        <dbReference type="EMBL" id="OUI78864.1"/>
    </source>
</evidence>
<feature type="transmembrane region" description="Helical" evidence="1">
    <location>
        <begin position="21"/>
        <end position="46"/>
    </location>
</feature>
<dbReference type="Proteomes" id="UP000194946">
    <property type="component" value="Unassembled WGS sequence"/>
</dbReference>